<dbReference type="EMBL" id="JAFMPT010000002">
    <property type="protein sequence ID" value="MCC1483459.1"/>
    <property type="molecule type" value="Genomic_DNA"/>
</dbReference>
<dbReference type="RefSeq" id="WP_227475906.1">
    <property type="nucleotide sequence ID" value="NZ_JAFMPT010000002.1"/>
</dbReference>
<reference evidence="4" key="1">
    <citation type="submission" date="2021-03" db="EMBL/GenBank/DDBJ databases">
        <title>Genome of Cognatishimia sp. F0-27.</title>
        <authorList>
            <person name="Ping X."/>
        </authorList>
    </citation>
    <scope>NUCLEOTIDE SEQUENCE [LARGE SCALE GENOMIC DNA]</scope>
    <source>
        <strain evidence="4">E313</strain>
    </source>
</reference>
<accession>A0ABS8EJT3</accession>
<keyword evidence="2" id="KW-0732">Signal</keyword>
<dbReference type="PROSITE" id="PS51257">
    <property type="entry name" value="PROKAR_LIPOPROTEIN"/>
    <property type="match status" value="1"/>
</dbReference>
<proteinExistence type="inferred from homology"/>
<dbReference type="Proteomes" id="UP000778797">
    <property type="component" value="Unassembled WGS sequence"/>
</dbReference>
<organism evidence="3 4">
    <name type="scientific">Winogradskyella immobilis</name>
    <dbReference type="NCBI Taxonomy" id="2816852"/>
    <lineage>
        <taxon>Bacteria</taxon>
        <taxon>Pseudomonadati</taxon>
        <taxon>Bacteroidota</taxon>
        <taxon>Flavobacteriia</taxon>
        <taxon>Flavobacteriales</taxon>
        <taxon>Flavobacteriaceae</taxon>
        <taxon>Winogradskyella</taxon>
    </lineage>
</organism>
<dbReference type="InterPro" id="IPR005632">
    <property type="entry name" value="Chaperone_Skp"/>
</dbReference>
<dbReference type="Pfam" id="PF03938">
    <property type="entry name" value="OmpH"/>
    <property type="match status" value="1"/>
</dbReference>
<evidence type="ECO:0000256" key="1">
    <source>
        <dbReference type="ARBA" id="ARBA00009091"/>
    </source>
</evidence>
<sequence length="172" mass="19751">MKNIIIALVLLITLASCQQQQKIGFIDNSEVVNKYQMKIELEDKFKIQDEAFKKRMDSVSRDFQIEVQAFQLAAQKMSQSKAQEKSQELGQKQQILQQQYQLEQQQMQQAFNTEIDSVLIKVKDFVSEYGKTNGYTFILGKNEAGSVMYGEATNDITEIIIEAINASHKEQK</sequence>
<evidence type="ECO:0000313" key="4">
    <source>
        <dbReference type="Proteomes" id="UP000778797"/>
    </source>
</evidence>
<reference evidence="4" key="2">
    <citation type="submission" date="2023-07" db="EMBL/GenBank/DDBJ databases">
        <title>Genome of Winogradskyella sp. E313.</title>
        <authorList>
            <person name="Zhou Y."/>
        </authorList>
    </citation>
    <scope>NUCLEOTIDE SEQUENCE [LARGE SCALE GENOMIC DNA]</scope>
    <source>
        <strain evidence="4">E313</strain>
    </source>
</reference>
<gene>
    <name evidence="3" type="ORF">J1C55_02555</name>
</gene>
<dbReference type="SMART" id="SM00935">
    <property type="entry name" value="OmpH"/>
    <property type="match status" value="1"/>
</dbReference>
<evidence type="ECO:0000256" key="2">
    <source>
        <dbReference type="ARBA" id="ARBA00022729"/>
    </source>
</evidence>
<dbReference type="PANTHER" id="PTHR35089">
    <property type="entry name" value="CHAPERONE PROTEIN SKP"/>
    <property type="match status" value="1"/>
</dbReference>
<dbReference type="InterPro" id="IPR024930">
    <property type="entry name" value="Skp_dom_sf"/>
</dbReference>
<dbReference type="Gene3D" id="3.30.910.20">
    <property type="entry name" value="Skp domain"/>
    <property type="match status" value="1"/>
</dbReference>
<keyword evidence="4" id="KW-1185">Reference proteome</keyword>
<protein>
    <submittedName>
        <fullName evidence="3">OmpH family outer membrane protein</fullName>
    </submittedName>
</protein>
<name>A0ABS8EJT3_9FLAO</name>
<comment type="similarity">
    <text evidence="1">Belongs to the Skp family.</text>
</comment>
<evidence type="ECO:0000313" key="3">
    <source>
        <dbReference type="EMBL" id="MCC1483459.1"/>
    </source>
</evidence>
<dbReference type="SUPFAM" id="SSF111384">
    <property type="entry name" value="OmpH-like"/>
    <property type="match status" value="1"/>
</dbReference>
<comment type="caution">
    <text evidence="3">The sequence shown here is derived from an EMBL/GenBank/DDBJ whole genome shotgun (WGS) entry which is preliminary data.</text>
</comment>
<dbReference type="PANTHER" id="PTHR35089:SF1">
    <property type="entry name" value="CHAPERONE PROTEIN SKP"/>
    <property type="match status" value="1"/>
</dbReference>